<comment type="caution">
    <text evidence="2">The sequence shown here is derived from an EMBL/GenBank/DDBJ whole genome shotgun (WGS) entry which is preliminary data.</text>
</comment>
<proteinExistence type="predicted"/>
<evidence type="ECO:0000313" key="3">
    <source>
        <dbReference type="Proteomes" id="UP001595859"/>
    </source>
</evidence>
<sequence>MVSRTWRVCPGRGQVATATKLAAAGETRAAVDALRQALALWRPGAFAGSDSRVVREHALLIDEERPVAWKECMRLSCRQTGTARWCPAVSRAG</sequence>
<accession>A0ABV9SF27</accession>
<gene>
    <name evidence="2" type="ORF">ACFPCV_38670</name>
</gene>
<dbReference type="Pfam" id="PF03704">
    <property type="entry name" value="BTAD"/>
    <property type="match status" value="1"/>
</dbReference>
<dbReference type="InterPro" id="IPR005158">
    <property type="entry name" value="BTAD"/>
</dbReference>
<name>A0ABV9SF27_9PSEU</name>
<dbReference type="Gene3D" id="1.25.40.10">
    <property type="entry name" value="Tetratricopeptide repeat domain"/>
    <property type="match status" value="1"/>
</dbReference>
<protein>
    <submittedName>
        <fullName evidence="2">BTAD domain-containing putative transcriptional regulator</fullName>
    </submittedName>
</protein>
<keyword evidence="3" id="KW-1185">Reference proteome</keyword>
<dbReference type="RefSeq" id="WP_378062593.1">
    <property type="nucleotide sequence ID" value="NZ_JBHSIS010000035.1"/>
</dbReference>
<evidence type="ECO:0000313" key="2">
    <source>
        <dbReference type="EMBL" id="MFC4859453.1"/>
    </source>
</evidence>
<reference evidence="3" key="1">
    <citation type="journal article" date="2019" name="Int. J. Syst. Evol. Microbiol.">
        <title>The Global Catalogue of Microorganisms (GCM) 10K type strain sequencing project: providing services to taxonomists for standard genome sequencing and annotation.</title>
        <authorList>
            <consortium name="The Broad Institute Genomics Platform"/>
            <consortium name="The Broad Institute Genome Sequencing Center for Infectious Disease"/>
            <person name="Wu L."/>
            <person name="Ma J."/>
        </authorList>
    </citation>
    <scope>NUCLEOTIDE SEQUENCE [LARGE SCALE GENOMIC DNA]</scope>
    <source>
        <strain evidence="3">ZS-22-S1</strain>
    </source>
</reference>
<dbReference type="SUPFAM" id="SSF48452">
    <property type="entry name" value="TPR-like"/>
    <property type="match status" value="1"/>
</dbReference>
<organism evidence="2 3">
    <name type="scientific">Actinophytocola glycyrrhizae</name>
    <dbReference type="NCBI Taxonomy" id="2044873"/>
    <lineage>
        <taxon>Bacteria</taxon>
        <taxon>Bacillati</taxon>
        <taxon>Actinomycetota</taxon>
        <taxon>Actinomycetes</taxon>
        <taxon>Pseudonocardiales</taxon>
        <taxon>Pseudonocardiaceae</taxon>
    </lineage>
</organism>
<dbReference type="Proteomes" id="UP001595859">
    <property type="component" value="Unassembled WGS sequence"/>
</dbReference>
<feature type="domain" description="Bacterial transcriptional activator" evidence="1">
    <location>
        <begin position="14"/>
        <end position="78"/>
    </location>
</feature>
<dbReference type="EMBL" id="JBHSIS010000035">
    <property type="protein sequence ID" value="MFC4859453.1"/>
    <property type="molecule type" value="Genomic_DNA"/>
</dbReference>
<evidence type="ECO:0000259" key="1">
    <source>
        <dbReference type="Pfam" id="PF03704"/>
    </source>
</evidence>
<dbReference type="InterPro" id="IPR011990">
    <property type="entry name" value="TPR-like_helical_dom_sf"/>
</dbReference>